<evidence type="ECO:0000313" key="1">
    <source>
        <dbReference type="EMBL" id="CAC94864.1"/>
    </source>
</evidence>
<sequence>VGSLKTIQKLLPGFSSSNAEHLSLHLKIQAATA</sequence>
<name>Q90WQ2_POMMI</name>
<feature type="non-terminal residue" evidence="1">
    <location>
        <position position="33"/>
    </location>
</feature>
<dbReference type="AlphaFoldDB" id="Q90WQ2"/>
<feature type="non-terminal residue" evidence="1">
    <location>
        <position position="1"/>
    </location>
</feature>
<protein>
    <submittedName>
        <fullName evidence="1">Vitellogenin</fullName>
    </submittedName>
</protein>
<proteinExistence type="evidence at transcript level"/>
<dbReference type="EMBL" id="AJ416329">
    <property type="protein sequence ID" value="CAC94864.1"/>
    <property type="molecule type" value="mRNA"/>
</dbReference>
<reference evidence="1" key="1">
    <citation type="submission" date="2001-10" db="EMBL/GenBank/DDBJ databases">
        <title>Endocrine disruption in teleosts: cloning and characterization of cDNA probes for vitellogenins and zona radiata proteins.</title>
        <authorList>
            <person name="Craft J.A."/>
        </authorList>
    </citation>
    <scope>NUCLEOTIDE SEQUENCE</scope>
</reference>
<accession>Q90WQ2</accession>
<organism evidence="1">
    <name type="scientific">Pomatoschistus minutus</name>
    <name type="common">Sand goby</name>
    <name type="synonym">Gobius minutus</name>
    <dbReference type="NCBI Taxonomy" id="13225"/>
    <lineage>
        <taxon>Eukaryota</taxon>
        <taxon>Metazoa</taxon>
        <taxon>Chordata</taxon>
        <taxon>Craniata</taxon>
        <taxon>Vertebrata</taxon>
        <taxon>Euteleostomi</taxon>
        <taxon>Actinopterygii</taxon>
        <taxon>Neopterygii</taxon>
        <taxon>Teleostei</taxon>
        <taxon>Neoteleostei</taxon>
        <taxon>Acanthomorphata</taxon>
        <taxon>Gobiaria</taxon>
        <taxon>Gobiiformes</taxon>
        <taxon>Gobioidei</taxon>
        <taxon>Gobiidae</taxon>
        <taxon>Gobiinae</taxon>
        <taxon>Pomatoschistus</taxon>
    </lineage>
</organism>